<evidence type="ECO:0000256" key="3">
    <source>
        <dbReference type="ARBA" id="ARBA00022801"/>
    </source>
</evidence>
<dbReference type="Ensembl" id="ENSJJAT00000029027.1">
    <property type="protein sequence ID" value="ENSJJAP00000022461.1"/>
    <property type="gene ID" value="ENSJJAG00000022512.1"/>
</dbReference>
<protein>
    <submittedName>
        <fullName evidence="9">Serine protease 38</fullName>
    </submittedName>
</protein>
<dbReference type="InterPro" id="IPR009003">
    <property type="entry name" value="Peptidase_S1_PA"/>
</dbReference>
<evidence type="ECO:0000313" key="9">
    <source>
        <dbReference type="Ensembl" id="ENSJJAP00000022461.1"/>
    </source>
</evidence>
<organism evidence="9 10">
    <name type="scientific">Jaculus jaculus</name>
    <name type="common">Lesser Egyptian jerboa</name>
    <dbReference type="NCBI Taxonomy" id="51337"/>
    <lineage>
        <taxon>Eukaryota</taxon>
        <taxon>Metazoa</taxon>
        <taxon>Chordata</taxon>
        <taxon>Craniata</taxon>
        <taxon>Vertebrata</taxon>
        <taxon>Euteleostomi</taxon>
        <taxon>Mammalia</taxon>
        <taxon>Eutheria</taxon>
        <taxon>Euarchontoglires</taxon>
        <taxon>Glires</taxon>
        <taxon>Rodentia</taxon>
        <taxon>Myomorpha</taxon>
        <taxon>Dipodoidea</taxon>
        <taxon>Dipodidae</taxon>
        <taxon>Dipodinae</taxon>
        <taxon>Jaculus</taxon>
    </lineage>
</organism>
<dbReference type="Pfam" id="PF00089">
    <property type="entry name" value="Trypsin"/>
    <property type="match status" value="1"/>
</dbReference>
<dbReference type="PROSITE" id="PS00135">
    <property type="entry name" value="TRYPSIN_SER"/>
    <property type="match status" value="1"/>
</dbReference>
<dbReference type="CDD" id="cd00190">
    <property type="entry name" value="Tryp_SPc"/>
    <property type="match status" value="1"/>
</dbReference>
<dbReference type="PROSITE" id="PS00134">
    <property type="entry name" value="TRYPSIN_HIS"/>
    <property type="match status" value="1"/>
</dbReference>
<gene>
    <name evidence="9" type="primary">Prss38</name>
</gene>
<keyword evidence="5" id="KW-0325">Glycoprotein</keyword>
<evidence type="ECO:0000313" key="10">
    <source>
        <dbReference type="Proteomes" id="UP000694385"/>
    </source>
</evidence>
<dbReference type="OMA" id="LVCEFNH"/>
<evidence type="ECO:0000256" key="2">
    <source>
        <dbReference type="ARBA" id="ARBA00022729"/>
    </source>
</evidence>
<dbReference type="GO" id="GO:0004252">
    <property type="term" value="F:serine-type endopeptidase activity"/>
    <property type="evidence" value="ECO:0007669"/>
    <property type="project" value="InterPro"/>
</dbReference>
<dbReference type="PANTHER" id="PTHR24253">
    <property type="entry name" value="TRANSMEMBRANE PROTEASE SERINE"/>
    <property type="match status" value="1"/>
</dbReference>
<reference evidence="9" key="1">
    <citation type="submission" date="2025-08" db="UniProtKB">
        <authorList>
            <consortium name="Ensembl"/>
        </authorList>
    </citation>
    <scope>IDENTIFICATION</scope>
</reference>
<reference evidence="9" key="2">
    <citation type="submission" date="2025-09" db="UniProtKB">
        <authorList>
            <consortium name="Ensembl"/>
        </authorList>
    </citation>
    <scope>IDENTIFICATION</scope>
</reference>
<dbReference type="PANTHER" id="PTHR24253:SF159">
    <property type="entry name" value="SERINE PROTEASE 42"/>
    <property type="match status" value="1"/>
</dbReference>
<dbReference type="FunFam" id="2.40.10.10:FF:000039">
    <property type="entry name" value="Brain-specific serine protease 4"/>
    <property type="match status" value="1"/>
</dbReference>
<feature type="chain" id="PRO_5034357763" evidence="7">
    <location>
        <begin position="32"/>
        <end position="318"/>
    </location>
</feature>
<keyword evidence="6" id="KW-0720">Serine protease</keyword>
<evidence type="ECO:0000256" key="6">
    <source>
        <dbReference type="RuleBase" id="RU363034"/>
    </source>
</evidence>
<sequence>MAARTSDVGALGPWALGFLWLLLGPYAWVSADIPGSSRSPGISLSRNVACGQRAVQGKVVGGLPAPEGKWPWQVSLHYSGFHTCGGTILNEYWVLSAAHCFTFDVYVGITDLSGASRHTQWFEVNQVILNPTYQLFHPTGGDVALLQLKSSILFSDSVLPVCLPPYNMSLANLSCWSTGWGLISPQGQTTDYLQEVQLPLMPRVICQRLYGHVSFILPDMLCALDFKNVKNVCEGDSGGPLVCELNQTWIQIGIVSWGRGCAQPLYPGVYARVSHFMKWILYSIENIPVPSQPIPSISPSPGAALHILVTVLAGLLGV</sequence>
<evidence type="ECO:0000256" key="5">
    <source>
        <dbReference type="ARBA" id="ARBA00023180"/>
    </source>
</evidence>
<dbReference type="SUPFAM" id="SSF50494">
    <property type="entry name" value="Trypsin-like serine proteases"/>
    <property type="match status" value="1"/>
</dbReference>
<keyword evidence="1 6" id="KW-0645">Protease</keyword>
<feature type="domain" description="Peptidase S1" evidence="8">
    <location>
        <begin position="59"/>
        <end position="285"/>
    </location>
</feature>
<dbReference type="PRINTS" id="PR00722">
    <property type="entry name" value="CHYMOTRYPSIN"/>
</dbReference>
<dbReference type="Proteomes" id="UP000694385">
    <property type="component" value="Unassembled WGS sequence"/>
</dbReference>
<dbReference type="SMART" id="SM00020">
    <property type="entry name" value="Tryp_SPc"/>
    <property type="match status" value="1"/>
</dbReference>
<dbReference type="GO" id="GO:0006508">
    <property type="term" value="P:proteolysis"/>
    <property type="evidence" value="ECO:0007669"/>
    <property type="project" value="UniProtKB-KW"/>
</dbReference>
<dbReference type="Gene3D" id="2.40.10.10">
    <property type="entry name" value="Trypsin-like serine proteases"/>
    <property type="match status" value="1"/>
</dbReference>
<keyword evidence="2 7" id="KW-0732">Signal</keyword>
<name>A0A8C5LFI1_JACJA</name>
<evidence type="ECO:0000256" key="4">
    <source>
        <dbReference type="ARBA" id="ARBA00023157"/>
    </source>
</evidence>
<dbReference type="GeneTree" id="ENSGT00940000154494"/>
<dbReference type="AlphaFoldDB" id="A0A8C5LFI1"/>
<dbReference type="InterPro" id="IPR033116">
    <property type="entry name" value="TRYPSIN_SER"/>
</dbReference>
<proteinExistence type="predicted"/>
<keyword evidence="3 6" id="KW-0378">Hydrolase</keyword>
<dbReference type="InterPro" id="IPR043504">
    <property type="entry name" value="Peptidase_S1_PA_chymotrypsin"/>
</dbReference>
<evidence type="ECO:0000256" key="1">
    <source>
        <dbReference type="ARBA" id="ARBA00022670"/>
    </source>
</evidence>
<evidence type="ECO:0000256" key="7">
    <source>
        <dbReference type="SAM" id="SignalP"/>
    </source>
</evidence>
<feature type="signal peptide" evidence="7">
    <location>
        <begin position="1"/>
        <end position="31"/>
    </location>
</feature>
<dbReference type="InterPro" id="IPR001254">
    <property type="entry name" value="Trypsin_dom"/>
</dbReference>
<keyword evidence="4" id="KW-1015">Disulfide bond</keyword>
<accession>A0A8C5LFI1</accession>
<keyword evidence="10" id="KW-1185">Reference proteome</keyword>
<evidence type="ECO:0000259" key="8">
    <source>
        <dbReference type="PROSITE" id="PS50240"/>
    </source>
</evidence>
<dbReference type="InterPro" id="IPR018114">
    <property type="entry name" value="TRYPSIN_HIS"/>
</dbReference>
<dbReference type="InterPro" id="IPR001314">
    <property type="entry name" value="Peptidase_S1A"/>
</dbReference>
<dbReference type="PROSITE" id="PS50240">
    <property type="entry name" value="TRYPSIN_DOM"/>
    <property type="match status" value="1"/>
</dbReference>